<dbReference type="Proteomes" id="UP000807306">
    <property type="component" value="Unassembled WGS sequence"/>
</dbReference>
<dbReference type="Pfam" id="PF01476">
    <property type="entry name" value="LysM"/>
    <property type="match status" value="2"/>
</dbReference>
<dbReference type="SMART" id="SM00257">
    <property type="entry name" value="LysM"/>
    <property type="match status" value="2"/>
</dbReference>
<dbReference type="InterPro" id="IPR052210">
    <property type="entry name" value="LysM1-like"/>
</dbReference>
<name>A0A9P6EJK5_9AGAR</name>
<evidence type="ECO:0000313" key="6">
    <source>
        <dbReference type="Proteomes" id="UP000807306"/>
    </source>
</evidence>
<evidence type="ECO:0000256" key="3">
    <source>
        <dbReference type="SAM" id="SignalP"/>
    </source>
</evidence>
<dbReference type="CDD" id="cd00118">
    <property type="entry name" value="LysM"/>
    <property type="match status" value="2"/>
</dbReference>
<feature type="domain" description="LysM" evidence="4">
    <location>
        <begin position="34"/>
        <end position="81"/>
    </location>
</feature>
<dbReference type="AlphaFoldDB" id="A0A9P6EJK5"/>
<dbReference type="OrthoDB" id="5985073at2759"/>
<keyword evidence="1" id="KW-0147">Chitin-binding</keyword>
<proteinExistence type="predicted"/>
<dbReference type="InterPro" id="IPR018392">
    <property type="entry name" value="LysM"/>
</dbReference>
<dbReference type="GO" id="GO:0008061">
    <property type="term" value="F:chitin binding"/>
    <property type="evidence" value="ECO:0007669"/>
    <property type="project" value="UniProtKB-KW"/>
</dbReference>
<dbReference type="PANTHER" id="PTHR34997">
    <property type="entry name" value="AM15"/>
    <property type="match status" value="1"/>
</dbReference>
<keyword evidence="3" id="KW-0732">Signal</keyword>
<dbReference type="EMBL" id="MU157837">
    <property type="protein sequence ID" value="KAF9530903.1"/>
    <property type="molecule type" value="Genomic_DNA"/>
</dbReference>
<dbReference type="InterPro" id="IPR036779">
    <property type="entry name" value="LysM_dom_sf"/>
</dbReference>
<feature type="chain" id="PRO_5040428505" description="LysM domain-containing protein" evidence="3">
    <location>
        <begin position="22"/>
        <end position="146"/>
    </location>
</feature>
<sequence length="146" mass="15497">MTVKVFSTLLAAIASAIAVFAATSVLPTDPTCSRTYTIQSGDYCYKISRTQNVSTYQLASVNEGIIAEDCSNLSIGEQICLGIIGHDCTHTYVVQVGDSCESIATVSDITVADIHRLNPQLVDGCPNLYAESTPTSEPARALNFDG</sequence>
<protein>
    <recommendedName>
        <fullName evidence="4">LysM domain-containing protein</fullName>
    </recommendedName>
</protein>
<evidence type="ECO:0000256" key="1">
    <source>
        <dbReference type="ARBA" id="ARBA00022669"/>
    </source>
</evidence>
<accession>A0A9P6EJK5</accession>
<dbReference type="SUPFAM" id="SSF54106">
    <property type="entry name" value="LysM domain"/>
    <property type="match status" value="2"/>
</dbReference>
<feature type="domain" description="LysM" evidence="4">
    <location>
        <begin position="90"/>
        <end position="136"/>
    </location>
</feature>
<dbReference type="PANTHER" id="PTHR34997:SF1">
    <property type="entry name" value="PEPTIDOGLYCAN-BINDING LYSIN DOMAIN"/>
    <property type="match status" value="1"/>
</dbReference>
<keyword evidence="6" id="KW-1185">Reference proteome</keyword>
<dbReference type="Gene3D" id="3.10.350.10">
    <property type="entry name" value="LysM domain"/>
    <property type="match status" value="2"/>
</dbReference>
<comment type="caution">
    <text evidence="5">The sequence shown here is derived from an EMBL/GenBank/DDBJ whole genome shotgun (WGS) entry which is preliminary data.</text>
</comment>
<feature type="signal peptide" evidence="3">
    <location>
        <begin position="1"/>
        <end position="21"/>
    </location>
</feature>
<organism evidence="5 6">
    <name type="scientific">Crepidotus variabilis</name>
    <dbReference type="NCBI Taxonomy" id="179855"/>
    <lineage>
        <taxon>Eukaryota</taxon>
        <taxon>Fungi</taxon>
        <taxon>Dikarya</taxon>
        <taxon>Basidiomycota</taxon>
        <taxon>Agaricomycotina</taxon>
        <taxon>Agaricomycetes</taxon>
        <taxon>Agaricomycetidae</taxon>
        <taxon>Agaricales</taxon>
        <taxon>Agaricineae</taxon>
        <taxon>Crepidotaceae</taxon>
        <taxon>Crepidotus</taxon>
    </lineage>
</organism>
<keyword evidence="2" id="KW-0843">Virulence</keyword>
<dbReference type="PROSITE" id="PS51782">
    <property type="entry name" value="LYSM"/>
    <property type="match status" value="2"/>
</dbReference>
<evidence type="ECO:0000256" key="2">
    <source>
        <dbReference type="ARBA" id="ARBA00023026"/>
    </source>
</evidence>
<evidence type="ECO:0000313" key="5">
    <source>
        <dbReference type="EMBL" id="KAF9530903.1"/>
    </source>
</evidence>
<gene>
    <name evidence="5" type="ORF">CPB83DRAFT_849840</name>
</gene>
<reference evidence="5" key="1">
    <citation type="submission" date="2020-11" db="EMBL/GenBank/DDBJ databases">
        <authorList>
            <consortium name="DOE Joint Genome Institute"/>
            <person name="Ahrendt S."/>
            <person name="Riley R."/>
            <person name="Andreopoulos W."/>
            <person name="Labutti K."/>
            <person name="Pangilinan J."/>
            <person name="Ruiz-Duenas F.J."/>
            <person name="Barrasa J.M."/>
            <person name="Sanchez-Garcia M."/>
            <person name="Camarero S."/>
            <person name="Miyauchi S."/>
            <person name="Serrano A."/>
            <person name="Linde D."/>
            <person name="Babiker R."/>
            <person name="Drula E."/>
            <person name="Ayuso-Fernandez I."/>
            <person name="Pacheco R."/>
            <person name="Padilla G."/>
            <person name="Ferreira P."/>
            <person name="Barriuso J."/>
            <person name="Kellner H."/>
            <person name="Castanera R."/>
            <person name="Alfaro M."/>
            <person name="Ramirez L."/>
            <person name="Pisabarro A.G."/>
            <person name="Kuo A."/>
            <person name="Tritt A."/>
            <person name="Lipzen A."/>
            <person name="He G."/>
            <person name="Yan M."/>
            <person name="Ng V."/>
            <person name="Cullen D."/>
            <person name="Martin F."/>
            <person name="Rosso M.-N."/>
            <person name="Henrissat B."/>
            <person name="Hibbett D."/>
            <person name="Martinez A.T."/>
            <person name="Grigoriev I.V."/>
        </authorList>
    </citation>
    <scope>NUCLEOTIDE SEQUENCE</scope>
    <source>
        <strain evidence="5">CBS 506.95</strain>
    </source>
</reference>
<evidence type="ECO:0000259" key="4">
    <source>
        <dbReference type="PROSITE" id="PS51782"/>
    </source>
</evidence>